<accession>A0A181CBJ8</accession>
<evidence type="ECO:0000256" key="2">
    <source>
        <dbReference type="ARBA" id="ARBA00007511"/>
    </source>
</evidence>
<comment type="similarity">
    <text evidence="2">Belongs to the TerC family.</text>
</comment>
<keyword evidence="7" id="KW-1185">Reference proteome</keyword>
<dbReference type="EMBL" id="CP050139">
    <property type="protein sequence ID" value="QIP35664.1"/>
    <property type="molecule type" value="Genomic_DNA"/>
</dbReference>
<evidence type="ECO:0000256" key="1">
    <source>
        <dbReference type="ARBA" id="ARBA00004141"/>
    </source>
</evidence>
<evidence type="ECO:0000256" key="5">
    <source>
        <dbReference type="ARBA" id="ARBA00023136"/>
    </source>
</evidence>
<dbReference type="InterPro" id="IPR005496">
    <property type="entry name" value="Integral_membrane_TerC"/>
</dbReference>
<dbReference type="Pfam" id="PF03741">
    <property type="entry name" value="TerC"/>
    <property type="match status" value="1"/>
</dbReference>
<dbReference type="PANTHER" id="PTHR30238">
    <property type="entry name" value="MEMBRANE BOUND PREDICTED REDOX MODULATOR"/>
    <property type="match status" value="1"/>
</dbReference>
<proteinExistence type="inferred from homology"/>
<name>A0A181CBJ8_9PROT</name>
<organism evidence="6 7">
    <name type="scientific">Komagataeibacter rhaeticus</name>
    <dbReference type="NCBI Taxonomy" id="215221"/>
    <lineage>
        <taxon>Bacteria</taxon>
        <taxon>Pseudomonadati</taxon>
        <taxon>Pseudomonadota</taxon>
        <taxon>Alphaproteobacteria</taxon>
        <taxon>Acetobacterales</taxon>
        <taxon>Acetobacteraceae</taxon>
        <taxon>Komagataeibacter</taxon>
    </lineage>
</organism>
<keyword evidence="3" id="KW-0812">Transmembrane</keyword>
<evidence type="ECO:0000313" key="6">
    <source>
        <dbReference type="EMBL" id="QIP35664.1"/>
    </source>
</evidence>
<dbReference type="GO" id="GO:0016020">
    <property type="term" value="C:membrane"/>
    <property type="evidence" value="ECO:0007669"/>
    <property type="project" value="UniProtKB-SubCell"/>
</dbReference>
<dbReference type="KEGG" id="kre:GWK63_09480"/>
<keyword evidence="4" id="KW-1133">Transmembrane helix</keyword>
<evidence type="ECO:0000256" key="3">
    <source>
        <dbReference type="ARBA" id="ARBA00022692"/>
    </source>
</evidence>
<dbReference type="NCBIfam" id="TIGR03717">
    <property type="entry name" value="R_switched_YjbE"/>
    <property type="match status" value="1"/>
</dbReference>
<evidence type="ECO:0000256" key="4">
    <source>
        <dbReference type="ARBA" id="ARBA00022989"/>
    </source>
</evidence>
<reference evidence="6 7" key="1">
    <citation type="submission" date="2020-03" db="EMBL/GenBank/DDBJ databases">
        <title>Isolation of cellulose-producing strains, genome characterization and application of the synthesized cellulose films as an economical and sustainable material for piezoelectric sensor construction.</title>
        <authorList>
            <person name="Mangayil R.K."/>
        </authorList>
    </citation>
    <scope>NUCLEOTIDE SEQUENCE [LARGE SCALE GENOMIC DNA]</scope>
    <source>
        <strain evidence="6 7">ENS 9a1a</strain>
    </source>
</reference>
<dbReference type="InterPro" id="IPR022301">
    <property type="entry name" value="Integral_membrane_YjbE"/>
</dbReference>
<evidence type="ECO:0000313" key="7">
    <source>
        <dbReference type="Proteomes" id="UP000502533"/>
    </source>
</evidence>
<dbReference type="AlphaFoldDB" id="A0A181CBJ8"/>
<sequence>MSAFLSPSALYALAQVVLIDVTLAGDNAIVVGMAVRNLPHRARRVAILCGVLGAAVIRIGLALVAVRLLAIIGLTLAGGLLLLWVCWRMYREMRGTAPAEEGTPAPGSLRNAIIRIIVADLSMSLDNVLAVAGAAGEHIGVLVAGLAVSVVLMAVAASLIARLLERYRWISWVGLLVVLAVAIELIVKGGGEVWTHVGGAA</sequence>
<keyword evidence="5" id="KW-0472">Membrane</keyword>
<dbReference type="Proteomes" id="UP000502533">
    <property type="component" value="Chromosome"/>
</dbReference>
<dbReference type="RefSeq" id="WP_034929814.1">
    <property type="nucleotide sequence ID" value="NZ_CALMTF010000056.1"/>
</dbReference>
<dbReference type="PANTHER" id="PTHR30238:SF4">
    <property type="entry name" value="SLL1022 PROTEIN"/>
    <property type="match status" value="1"/>
</dbReference>
<comment type="subcellular location">
    <subcellularLocation>
        <location evidence="1">Membrane</location>
        <topology evidence="1">Multi-pass membrane protein</topology>
    </subcellularLocation>
</comment>
<protein>
    <submittedName>
        <fullName evidence="6">YjbE family putative metal transport protein</fullName>
    </submittedName>
</protein>
<gene>
    <name evidence="6" type="ORF">GWK63_09480</name>
</gene>
<dbReference type="GeneID" id="85022385"/>